<dbReference type="Pfam" id="PF00098">
    <property type="entry name" value="zf-CCHC"/>
    <property type="match status" value="1"/>
</dbReference>
<proteinExistence type="predicted"/>
<dbReference type="GO" id="GO:0003676">
    <property type="term" value="F:nucleic acid binding"/>
    <property type="evidence" value="ECO:0007669"/>
    <property type="project" value="InterPro"/>
</dbReference>
<keyword evidence="1" id="KW-0863">Zinc-finger</keyword>
<dbReference type="InterPro" id="IPR001878">
    <property type="entry name" value="Znf_CCHC"/>
</dbReference>
<name>A0A067JRZ3_JATCU</name>
<dbReference type="SMART" id="SM00343">
    <property type="entry name" value="ZnF_C2HC"/>
    <property type="match status" value="1"/>
</dbReference>
<gene>
    <name evidence="4" type="ORF">JCGZ_01984</name>
</gene>
<dbReference type="GO" id="GO:0008270">
    <property type="term" value="F:zinc ion binding"/>
    <property type="evidence" value="ECO:0007669"/>
    <property type="project" value="UniProtKB-KW"/>
</dbReference>
<organism evidence="4 5">
    <name type="scientific">Jatropha curcas</name>
    <name type="common">Barbados nut</name>
    <dbReference type="NCBI Taxonomy" id="180498"/>
    <lineage>
        <taxon>Eukaryota</taxon>
        <taxon>Viridiplantae</taxon>
        <taxon>Streptophyta</taxon>
        <taxon>Embryophyta</taxon>
        <taxon>Tracheophyta</taxon>
        <taxon>Spermatophyta</taxon>
        <taxon>Magnoliopsida</taxon>
        <taxon>eudicotyledons</taxon>
        <taxon>Gunneridae</taxon>
        <taxon>Pentapetalae</taxon>
        <taxon>rosids</taxon>
        <taxon>fabids</taxon>
        <taxon>Malpighiales</taxon>
        <taxon>Euphorbiaceae</taxon>
        <taxon>Crotonoideae</taxon>
        <taxon>Jatropheae</taxon>
        <taxon>Jatropha</taxon>
    </lineage>
</organism>
<keyword evidence="1" id="KW-0862">Zinc</keyword>
<protein>
    <recommendedName>
        <fullName evidence="3">CCHC-type domain-containing protein</fullName>
    </recommendedName>
</protein>
<accession>A0A067JRZ3</accession>
<feature type="compositionally biased region" description="Basic and acidic residues" evidence="2">
    <location>
        <begin position="112"/>
        <end position="131"/>
    </location>
</feature>
<reference evidence="4 5" key="1">
    <citation type="journal article" date="2014" name="PLoS ONE">
        <title>Global Analysis of Gene Expression Profiles in Physic Nut (Jatropha curcas L.) Seedlings Exposed to Salt Stress.</title>
        <authorList>
            <person name="Zhang L."/>
            <person name="Zhang C."/>
            <person name="Wu P."/>
            <person name="Chen Y."/>
            <person name="Li M."/>
            <person name="Jiang H."/>
            <person name="Wu G."/>
        </authorList>
    </citation>
    <scope>NUCLEOTIDE SEQUENCE [LARGE SCALE GENOMIC DNA]</scope>
    <source>
        <strain evidence="5">cv. GZQX0401</strain>
        <tissue evidence="4">Young leaves</tissue>
    </source>
</reference>
<feature type="domain" description="CCHC-type" evidence="3">
    <location>
        <begin position="66"/>
        <end position="80"/>
    </location>
</feature>
<feature type="region of interest" description="Disordered" evidence="2">
    <location>
        <begin position="83"/>
        <end position="131"/>
    </location>
</feature>
<dbReference type="Gene3D" id="4.10.60.10">
    <property type="entry name" value="Zinc finger, CCHC-type"/>
    <property type="match status" value="1"/>
</dbReference>
<dbReference type="InterPro" id="IPR036875">
    <property type="entry name" value="Znf_CCHC_sf"/>
</dbReference>
<keyword evidence="1" id="KW-0479">Metal-binding</keyword>
<evidence type="ECO:0000256" key="2">
    <source>
        <dbReference type="SAM" id="MobiDB-lite"/>
    </source>
</evidence>
<evidence type="ECO:0000256" key="1">
    <source>
        <dbReference type="PROSITE-ProRule" id="PRU00047"/>
    </source>
</evidence>
<dbReference type="PROSITE" id="PS50158">
    <property type="entry name" value="ZF_CCHC"/>
    <property type="match status" value="1"/>
</dbReference>
<evidence type="ECO:0000313" key="5">
    <source>
        <dbReference type="Proteomes" id="UP000027138"/>
    </source>
</evidence>
<evidence type="ECO:0000313" key="4">
    <source>
        <dbReference type="EMBL" id="KDP22750.1"/>
    </source>
</evidence>
<dbReference type="EMBL" id="KK915386">
    <property type="protein sequence ID" value="KDP22750.1"/>
    <property type="molecule type" value="Genomic_DNA"/>
</dbReference>
<dbReference type="AlphaFoldDB" id="A0A067JRZ3"/>
<dbReference type="OrthoDB" id="1750356at2759"/>
<dbReference type="Proteomes" id="UP000027138">
    <property type="component" value="Unassembled WGS sequence"/>
</dbReference>
<keyword evidence="5" id="KW-1185">Reference proteome</keyword>
<dbReference type="SUPFAM" id="SSF57756">
    <property type="entry name" value="Retrovirus zinc finger-like domains"/>
    <property type="match status" value="1"/>
</dbReference>
<evidence type="ECO:0000259" key="3">
    <source>
        <dbReference type="PROSITE" id="PS50158"/>
    </source>
</evidence>
<sequence>MRDRPEIRGPSKAVSIRDCRVLRLDRLQGSNLVARDLEADRKWGQTRLDSWSGRHVGVCWGATRPCFRCGSTEHMIRDCPMTVTNPAHQIGRPAPYVQRGRGRGRSEGSGTRSERPVFETVERPEARAVNT</sequence>